<gene>
    <name evidence="1" type="ORF">MBSD_1325</name>
    <name evidence="2" type="ORF">MBSD_n1411</name>
</gene>
<dbReference type="Proteomes" id="UP000253740">
    <property type="component" value="Unassembled WGS sequence"/>
</dbReference>
<dbReference type="EMBL" id="DF952378">
    <property type="protein sequence ID" value="GAN44790.1"/>
    <property type="molecule type" value="Genomic_DNA"/>
</dbReference>
<dbReference type="RefSeq" id="WP_148667831.1">
    <property type="nucleotide sequence ID" value="NZ_DF970188.1"/>
</dbReference>
<reference evidence="2" key="2">
    <citation type="submission" date="2015-08" db="EMBL/GenBank/DDBJ databases">
        <title>Complete DNA Sequence of Pseudomonas syringae pv. actinidiae, the Causal Agent of Kiwifruit Canker Disease.</title>
        <authorList>
            <person name="Rikkerink E.H.A."/>
            <person name="Fineran P.C."/>
        </authorList>
    </citation>
    <scope>NUCLEOTIDE SEQUENCE</scope>
    <source>
        <strain evidence="2">SkMP5</strain>
    </source>
</reference>
<name>A0A0K8QMJ8_9GAMM</name>
<protein>
    <submittedName>
        <fullName evidence="2">Uncharacterized protein</fullName>
    </submittedName>
</protein>
<sequence length="114" mass="11465">MLKIMARYGVLGAVCLAGCATQSPITSIGNDLYMVAGRNATIFGSEGEKIAELMGKANAFCAQRGGTAELAQASGNEAKAGTAVVGHGPNGFIGAHPATTASATITFRCVNTSK</sequence>
<dbReference type="AlphaFoldDB" id="A0A0K8QMJ8"/>
<dbReference type="HOGENOM" id="CLU_2118278_0_0_6"/>
<organism evidence="2">
    <name type="scientific">Mizugakiibacter sediminis</name>
    <dbReference type="NCBI Taxonomy" id="1475481"/>
    <lineage>
        <taxon>Bacteria</taxon>
        <taxon>Pseudomonadati</taxon>
        <taxon>Pseudomonadota</taxon>
        <taxon>Gammaproteobacteria</taxon>
        <taxon>Lysobacterales</taxon>
        <taxon>Rhodanobacteraceae</taxon>
        <taxon>Mizugakiibacter</taxon>
    </lineage>
</organism>
<evidence type="ECO:0000313" key="1">
    <source>
        <dbReference type="EMBL" id="GAN44790.1"/>
    </source>
</evidence>
<proteinExistence type="predicted"/>
<dbReference type="EMBL" id="DF970188">
    <property type="protein sequence ID" value="GAP66109.1"/>
    <property type="molecule type" value="Genomic_DNA"/>
</dbReference>
<dbReference type="OrthoDB" id="8910228at2"/>
<evidence type="ECO:0000313" key="3">
    <source>
        <dbReference type="Proteomes" id="UP000253740"/>
    </source>
</evidence>
<reference evidence="1" key="1">
    <citation type="submission" date="2015-03" db="EMBL/GenBank/DDBJ databases">
        <title>Draft genome sequence of Mizugakiibacter sediminis skMP5.</title>
        <authorList>
            <person name="Watanabe T."/>
            <person name="Kojima H."/>
            <person name="Fukui M."/>
        </authorList>
    </citation>
    <scope>NUCLEOTIDE SEQUENCE</scope>
    <source>
        <strain evidence="1">SkMP5</strain>
    </source>
</reference>
<keyword evidence="3" id="KW-1185">Reference proteome</keyword>
<evidence type="ECO:0000313" key="2">
    <source>
        <dbReference type="EMBL" id="GAP66109.1"/>
    </source>
</evidence>
<accession>A0A0K8QMJ8</accession>